<dbReference type="OrthoDB" id="4524286at2"/>
<proteinExistence type="predicted"/>
<keyword evidence="3" id="KW-0547">Nucleotide-binding</keyword>
<keyword evidence="4" id="KW-1185">Reference proteome</keyword>
<feature type="region of interest" description="Disordered" evidence="1">
    <location>
        <begin position="1471"/>
        <end position="1495"/>
    </location>
</feature>
<dbReference type="Pfam" id="PF08751">
    <property type="entry name" value="TrwC"/>
    <property type="match status" value="1"/>
</dbReference>
<feature type="compositionally biased region" description="Basic and acidic residues" evidence="1">
    <location>
        <begin position="1515"/>
        <end position="1558"/>
    </location>
</feature>
<protein>
    <submittedName>
        <fullName evidence="3">ATP-dependent RecD-like DNA helicase</fullName>
        <ecNumber evidence="3">3.6.4.12</ecNumber>
    </submittedName>
</protein>
<keyword evidence="3" id="KW-0067">ATP-binding</keyword>
<dbReference type="NCBIfam" id="NF041492">
    <property type="entry name" value="MobF"/>
    <property type="match status" value="1"/>
</dbReference>
<dbReference type="Pfam" id="PF13604">
    <property type="entry name" value="AAA_30"/>
    <property type="match status" value="1"/>
</dbReference>
<dbReference type="GO" id="GO:0003678">
    <property type="term" value="F:DNA helicase activity"/>
    <property type="evidence" value="ECO:0007669"/>
    <property type="project" value="UniProtKB-EC"/>
</dbReference>
<keyword evidence="3" id="KW-0347">Helicase</keyword>
<dbReference type="Gene3D" id="3.40.50.300">
    <property type="entry name" value="P-loop containing nucleotide triphosphate hydrolases"/>
    <property type="match status" value="1"/>
</dbReference>
<dbReference type="SUPFAM" id="SSF52540">
    <property type="entry name" value="P-loop containing nucleoside triphosphate hydrolases"/>
    <property type="match status" value="2"/>
</dbReference>
<dbReference type="EMBL" id="WEGJ01000029">
    <property type="protein sequence ID" value="MQY15167.1"/>
    <property type="molecule type" value="Genomic_DNA"/>
</dbReference>
<feature type="compositionally biased region" description="Basic and acidic residues" evidence="1">
    <location>
        <begin position="1371"/>
        <end position="1381"/>
    </location>
</feature>
<sequence length="1575" mass="174356">MLSLSAGSDPTYLTKAVGQGAEHYYLRSIDQAGEPPGIWIGRGCAELGLEPGAEIDADVFTDLFTDFTDPRRRDAMTAALAAIPHDPHSPAYDAEAKRIRKEARLGNAPKSFERTFDKRFAAAVDKAREQVGGELAPEQLKQIELQVRKDLPGSTRYYDLTFSAPKSWSVYHASLQVKAAEAREAGDPEGADHYARQADQVWDCWMEGVRAGVEYLEDQAGYARAGHHGERVNGQTTGRYVKAEGFTGAAFRQHTSRNDDPQLHVHVPINRQVKTTDLDPVTRERTTVWRAVDSRGLFKHKQAAGHLAERVATEALEHRMAVRVEMRPDGKVREIVGIAPEMRAQFSTRRHGIVHGVEQLAQAYEARHGHRPGPYALARMSEFVTLEQRQAKRHDAVPREQLLERWERAGKAALCESLATVPEQVAATSAERAYHQPYDGFDPRRVQARAIARVQEAKATWTRPDLLVALDKELPDTLGGLDRHQTRALLDRLADEALSPGTGHRVVSTAPPRAVEIPVELQRADGSFVYEPPPQTTTRYVTEEHLEAEERLREFAGRRGAPTVPYGLVEEVVERRGLEGEQAAFLRQAAISGRMVDFLVAPAGAGKSYTVSALTEVWEANGGRVIGLAGSQRAADVLKEEGISNVANIDMLVHTNRALADGAQLADADLYRIRPGQLVIVDEASMATTRQHLDNVRALCDRAGAKLLLSGDPAQLGSPGAGGMFADLVRSMPGVHVFDEVRRFRDVDPGTGEQTVRRWEAEASLKLRAGDADALAAYQTNGRLRGGSAEEMKARAYQGWLTDHLEGRNPLLIVGDNETAAELSARARADLVRAGRVGEEGVELHTGRDYGVETRAGCGDIIQMRRNDRSILGDGGTYAVNRLTATVTSVGPYGSLAVRLDDGADLHLPASYVRAHVELAYASTVHASEGRTVGCGHSLIGPSSTREELYVSLSRGTARNEAYVMTDGAPHAAEAPHHLAVLTRVLERSGLEPSAGQHIRDEQERASHLAAVEPIWSNVKDQVAAERYGRALYEALGAGEYRRLTAEKEYPTLLRLAREVEEQGFDAENLLVRTARSRELHTADSYSKVLHYRLKKAYQLAEQDQIRAERSEQRAAVRAQEQAITTVIGRVQLPETLNPVKTSHSPTAPSPTADGLHPYAGDLLAQALDMQQLPVAHANQDVEVRHRQAAGRAERMELTDSYLSRTPEIDGDLGRAMRGWAAQMDARTEVLGVRLAEEPPAWALDRLGPVPRDAMGRADWEQRAGRVERYREAHGYHQDHDAIGSAPPPGAVEARADWERARLALGVPEDQADITRALDQTLRGSVERWDREQAWAPAYVADDLERAALAGRDYRVQATQLDLNARELAERETADHTERVTRAAAATQTPRGGTREEQALAQVLSLQQAPTLQASIEPSARHREIEERAHVSRAIADTMATREEKLREINEVRERWWNETQQVREEAAHARLELQRRNPTDPGEPTRPPTPEARRYSIEADIDLHLERAREAHRSLTERARARTEHPARDEETDRARRDDGFAHRADHDADRPHEWNHPAEPAPTPPVLDLEIEM</sequence>
<evidence type="ECO:0000259" key="2">
    <source>
        <dbReference type="Pfam" id="PF08751"/>
    </source>
</evidence>
<feature type="region of interest" description="Disordered" evidence="1">
    <location>
        <begin position="1515"/>
        <end position="1575"/>
    </location>
</feature>
<dbReference type="RefSeq" id="WP_153456000.1">
    <property type="nucleotide sequence ID" value="NZ_WEGJ01000029.1"/>
</dbReference>
<comment type="caution">
    <text evidence="3">The sequence shown here is derived from an EMBL/GenBank/DDBJ whole genome shotgun (WGS) entry which is preliminary data.</text>
</comment>
<dbReference type="InterPro" id="IPR027417">
    <property type="entry name" value="P-loop_NTPase"/>
</dbReference>
<reference evidence="3 4" key="1">
    <citation type="submission" date="2019-10" db="EMBL/GenBank/DDBJ databases">
        <title>Streptomyces smaragdinus sp. nov. and Streptomyces fabii sp. nov., isolated from the gut of fungus growing-termite Macrotermes natalensis.</title>
        <authorList>
            <person name="Schwitalla J."/>
            <person name="Benndorf R."/>
            <person name="Martin K."/>
            <person name="De Beer W."/>
            <person name="Kaster A.-K."/>
            <person name="Vollmers J."/>
            <person name="Poulsen M."/>
            <person name="Beemelmanns C."/>
        </authorList>
    </citation>
    <scope>NUCLEOTIDE SEQUENCE [LARGE SCALE GENOMIC DNA]</scope>
    <source>
        <strain evidence="3 4">RB5</strain>
    </source>
</reference>
<organism evidence="3 4">
    <name type="scientific">Streptomyces smaragdinus</name>
    <dbReference type="NCBI Taxonomy" id="2585196"/>
    <lineage>
        <taxon>Bacteria</taxon>
        <taxon>Bacillati</taxon>
        <taxon>Actinomycetota</taxon>
        <taxon>Actinomycetes</taxon>
        <taxon>Kitasatosporales</taxon>
        <taxon>Streptomycetaceae</taxon>
        <taxon>Streptomyces</taxon>
    </lineage>
</organism>
<dbReference type="InterPro" id="IPR014862">
    <property type="entry name" value="TrwC"/>
</dbReference>
<name>A0A7K0CNV0_9ACTN</name>
<feature type="domain" description="TrwC relaxase" evidence="2">
    <location>
        <begin position="9"/>
        <end position="409"/>
    </location>
</feature>
<gene>
    <name evidence="3" type="primary">recD2_2</name>
    <name evidence="3" type="ORF">SRB5_53450</name>
</gene>
<feature type="region of interest" description="Disordered" evidence="1">
    <location>
        <begin position="1136"/>
        <end position="1158"/>
    </location>
</feature>
<feature type="region of interest" description="Disordered" evidence="1">
    <location>
        <begin position="1371"/>
        <end position="1394"/>
    </location>
</feature>
<evidence type="ECO:0000313" key="4">
    <source>
        <dbReference type="Proteomes" id="UP000466345"/>
    </source>
</evidence>
<evidence type="ECO:0000256" key="1">
    <source>
        <dbReference type="SAM" id="MobiDB-lite"/>
    </source>
</evidence>
<dbReference type="Proteomes" id="UP000466345">
    <property type="component" value="Unassembled WGS sequence"/>
</dbReference>
<evidence type="ECO:0000313" key="3">
    <source>
        <dbReference type="EMBL" id="MQY15167.1"/>
    </source>
</evidence>
<dbReference type="EC" id="3.6.4.12" evidence="3"/>
<accession>A0A7K0CNV0</accession>
<dbReference type="GO" id="GO:0016787">
    <property type="term" value="F:hydrolase activity"/>
    <property type="evidence" value="ECO:0007669"/>
    <property type="project" value="UniProtKB-KW"/>
</dbReference>
<dbReference type="SUPFAM" id="SSF55464">
    <property type="entry name" value="Origin of replication-binding domain, RBD-like"/>
    <property type="match status" value="1"/>
</dbReference>
<keyword evidence="3" id="KW-0378">Hydrolase</keyword>